<dbReference type="CDD" id="cd18139">
    <property type="entry name" value="HLD_clamp_RarA"/>
    <property type="match status" value="1"/>
</dbReference>
<reference evidence="8 9" key="1">
    <citation type="submission" date="2020-08" db="EMBL/GenBank/DDBJ databases">
        <title>Genomic Encyclopedia of Type Strains, Phase IV (KMG-IV): sequencing the most valuable type-strain genomes for metagenomic binning, comparative biology and taxonomic classification.</title>
        <authorList>
            <person name="Goeker M."/>
        </authorList>
    </citation>
    <scope>NUCLEOTIDE SEQUENCE [LARGE SCALE GENOMIC DNA]</scope>
    <source>
        <strain evidence="8 9">DSM 2461</strain>
    </source>
</reference>
<dbReference type="GO" id="GO:0017116">
    <property type="term" value="F:single-stranded DNA helicase activity"/>
    <property type="evidence" value="ECO:0007669"/>
    <property type="project" value="TreeGrafter"/>
</dbReference>
<evidence type="ECO:0000256" key="2">
    <source>
        <dbReference type="ARBA" id="ARBA00008959"/>
    </source>
</evidence>
<dbReference type="NCBIfam" id="NF009881">
    <property type="entry name" value="PRK13341.1-2"/>
    <property type="match status" value="1"/>
</dbReference>
<dbReference type="RefSeq" id="WP_184747297.1">
    <property type="nucleotide sequence ID" value="NZ_JACHGJ010000005.1"/>
</dbReference>
<dbReference type="EMBL" id="JACHGJ010000005">
    <property type="protein sequence ID" value="MBB6481051.1"/>
    <property type="molecule type" value="Genomic_DNA"/>
</dbReference>
<accession>A0A841RCD9</accession>
<dbReference type="GO" id="GO:0006261">
    <property type="term" value="P:DNA-templated DNA replication"/>
    <property type="evidence" value="ECO:0007669"/>
    <property type="project" value="TreeGrafter"/>
</dbReference>
<keyword evidence="9" id="KW-1185">Reference proteome</keyword>
<comment type="similarity">
    <text evidence="2">Belongs to the AAA ATPase family. RarA/MGS1/WRNIP1 subfamily.</text>
</comment>
<dbReference type="InterPro" id="IPR051314">
    <property type="entry name" value="AAA_ATPase_RarA/MGS1/WRNIP1"/>
</dbReference>
<dbReference type="CDD" id="cd00009">
    <property type="entry name" value="AAA"/>
    <property type="match status" value="1"/>
</dbReference>
<feature type="domain" description="AAA+ ATPase" evidence="7">
    <location>
        <begin position="48"/>
        <end position="165"/>
    </location>
</feature>
<dbReference type="PANTHER" id="PTHR13779:SF7">
    <property type="entry name" value="ATPASE WRNIP1"/>
    <property type="match status" value="1"/>
</dbReference>
<dbReference type="InterPro" id="IPR032423">
    <property type="entry name" value="AAA_assoc_2"/>
</dbReference>
<dbReference type="Pfam" id="PF16193">
    <property type="entry name" value="AAA_assoc_2"/>
    <property type="match status" value="1"/>
</dbReference>
<keyword evidence="5" id="KW-0547">Nucleotide-binding</keyword>
<protein>
    <recommendedName>
        <fullName evidence="3">Replication-associated recombination protein A</fullName>
    </recommendedName>
</protein>
<evidence type="ECO:0000256" key="6">
    <source>
        <dbReference type="ARBA" id="ARBA00022840"/>
    </source>
</evidence>
<dbReference type="InterPro" id="IPR003959">
    <property type="entry name" value="ATPase_AAA_core"/>
</dbReference>
<keyword evidence="4" id="KW-0235">DNA replication</keyword>
<dbReference type="Pfam" id="PF00004">
    <property type="entry name" value="AAA"/>
    <property type="match status" value="1"/>
</dbReference>
<evidence type="ECO:0000259" key="7">
    <source>
        <dbReference type="SMART" id="SM00382"/>
    </source>
</evidence>
<dbReference type="Pfam" id="PF12002">
    <property type="entry name" value="MgsA_C"/>
    <property type="match status" value="1"/>
</dbReference>
<dbReference type="FunFam" id="3.40.50.300:FF:000137">
    <property type="entry name" value="Replication-associated recombination protein A"/>
    <property type="match status" value="1"/>
</dbReference>
<dbReference type="Gene3D" id="1.10.8.60">
    <property type="match status" value="1"/>
</dbReference>
<dbReference type="GO" id="GO:0000731">
    <property type="term" value="P:DNA synthesis involved in DNA repair"/>
    <property type="evidence" value="ECO:0007669"/>
    <property type="project" value="TreeGrafter"/>
</dbReference>
<evidence type="ECO:0000256" key="1">
    <source>
        <dbReference type="ARBA" id="ARBA00002393"/>
    </source>
</evidence>
<dbReference type="GO" id="GO:0008047">
    <property type="term" value="F:enzyme activator activity"/>
    <property type="evidence" value="ECO:0007669"/>
    <property type="project" value="TreeGrafter"/>
</dbReference>
<evidence type="ECO:0000256" key="4">
    <source>
        <dbReference type="ARBA" id="ARBA00022705"/>
    </source>
</evidence>
<gene>
    <name evidence="8" type="ORF">HNR50_002724</name>
</gene>
<dbReference type="InterPro" id="IPR003593">
    <property type="entry name" value="AAA+_ATPase"/>
</dbReference>
<dbReference type="SUPFAM" id="SSF52540">
    <property type="entry name" value="P-loop containing nucleoside triphosphate hydrolases"/>
    <property type="match status" value="1"/>
</dbReference>
<proteinExistence type="inferred from homology"/>
<dbReference type="GO" id="GO:0003677">
    <property type="term" value="F:DNA binding"/>
    <property type="evidence" value="ECO:0007669"/>
    <property type="project" value="InterPro"/>
</dbReference>
<evidence type="ECO:0000313" key="9">
    <source>
        <dbReference type="Proteomes" id="UP000587760"/>
    </source>
</evidence>
<sequence length="731" mass="82636">MDLFENSTRTDREPLASRMRPRTLDEFAGQEHIVGKGRLLRRSIQADQLSSLIFYGPPGTGKTTLAKVIAGTTKSSFISLNAVLCGVKDIREAIEEAKNNFELYDRKTILFVDEVHRWNKAQQDALLPWVENGTFILIGATTENPYFEVNSALVSRSRIFQLKELHDEDLMAVAANALENRARGYGKWKVTFEEGALEHLVKIAAGDARTLLNALQLAVETTPESFPPPEGEEIHINLQTAEESIQQKVVLYDKEGDYHFDTISAFIKSIRGSDPDAALYWMAKMLRAGEDPKFILRRMIISASEDIGLADPHAISVVTSAAAAYDRIGMPEGAFPLTEAAIYLATAPKSNSAMAYFDALRSVVEEENREVPNHLRDPSRDKHSFGHGEGYNYPHAYRDHWVAQAYLPEELKGRYFYQPSSMGYEATIQQEVVRRREAQMAVMLENTRDEVLTYSPGDKTREKWVKRITSGQSLYLQEIRDRVFERLNILRHERVLIPEEKSGLFLWEAFRKAPEGLVCGLIPDERDFSLTEHYSRTLPENERPVIFADSLAAWNGEEHEETKGFLFDCLAARDLFGTRRNIPELLGSAHKALGKNGRLVIVETHRAGGTKLSSFLPSEFSPDLKEKLAEVERELYSASGYDRKEDFKENLKSLFPESSVEEIQIGENRLILPEQLDRWLDSKTDNSYGAAVLEKLGDDAYSAIKSELKKQLSGKTVSWNRSSLILYGKKA</sequence>
<dbReference type="FunFam" id="1.20.272.10:FF:000001">
    <property type="entry name" value="Putative AAA family ATPase"/>
    <property type="match status" value="1"/>
</dbReference>
<dbReference type="Gene3D" id="3.40.50.300">
    <property type="entry name" value="P-loop containing nucleotide triphosphate hydrolases"/>
    <property type="match status" value="1"/>
</dbReference>
<evidence type="ECO:0000256" key="3">
    <source>
        <dbReference type="ARBA" id="ARBA00020776"/>
    </source>
</evidence>
<dbReference type="Gene3D" id="1.10.3710.10">
    <property type="entry name" value="DNA polymerase III clamp loader subunits, C-terminal domain"/>
    <property type="match status" value="1"/>
</dbReference>
<evidence type="ECO:0000313" key="8">
    <source>
        <dbReference type="EMBL" id="MBB6481051.1"/>
    </source>
</evidence>
<organism evidence="8 9">
    <name type="scientific">Spirochaeta isovalerica</name>
    <dbReference type="NCBI Taxonomy" id="150"/>
    <lineage>
        <taxon>Bacteria</taxon>
        <taxon>Pseudomonadati</taxon>
        <taxon>Spirochaetota</taxon>
        <taxon>Spirochaetia</taxon>
        <taxon>Spirochaetales</taxon>
        <taxon>Spirochaetaceae</taxon>
        <taxon>Spirochaeta</taxon>
    </lineage>
</organism>
<dbReference type="InterPro" id="IPR021886">
    <property type="entry name" value="MgsA_C"/>
</dbReference>
<comment type="caution">
    <text evidence="8">The sequence shown here is derived from an EMBL/GenBank/DDBJ whole genome shotgun (WGS) entry which is preliminary data.</text>
</comment>
<dbReference type="Proteomes" id="UP000587760">
    <property type="component" value="Unassembled WGS sequence"/>
</dbReference>
<keyword evidence="6" id="KW-0067">ATP-binding</keyword>
<dbReference type="SUPFAM" id="SSF48019">
    <property type="entry name" value="post-AAA+ oligomerization domain-like"/>
    <property type="match status" value="1"/>
</dbReference>
<dbReference type="InterPro" id="IPR008921">
    <property type="entry name" value="DNA_pol3_clamp-load_cplx_C"/>
</dbReference>
<evidence type="ECO:0000256" key="5">
    <source>
        <dbReference type="ARBA" id="ARBA00022741"/>
    </source>
</evidence>
<dbReference type="GO" id="GO:0005524">
    <property type="term" value="F:ATP binding"/>
    <property type="evidence" value="ECO:0007669"/>
    <property type="project" value="UniProtKB-KW"/>
</dbReference>
<dbReference type="GO" id="GO:0016887">
    <property type="term" value="F:ATP hydrolysis activity"/>
    <property type="evidence" value="ECO:0007669"/>
    <property type="project" value="InterPro"/>
</dbReference>
<dbReference type="Gene3D" id="1.20.272.10">
    <property type="match status" value="1"/>
</dbReference>
<dbReference type="PANTHER" id="PTHR13779">
    <property type="entry name" value="WERNER HELICASE-INTERACTING PROTEIN 1 FAMILY MEMBER"/>
    <property type="match status" value="1"/>
</dbReference>
<dbReference type="NCBIfam" id="NF009883">
    <property type="entry name" value="PRK13341.1-4"/>
    <property type="match status" value="1"/>
</dbReference>
<comment type="function">
    <text evidence="1">DNA-dependent ATPase that plays important roles in cellular responses to stalled DNA replication processes.</text>
</comment>
<name>A0A841RCD9_9SPIO</name>
<dbReference type="AlphaFoldDB" id="A0A841RCD9"/>
<dbReference type="InterPro" id="IPR027417">
    <property type="entry name" value="P-loop_NTPase"/>
</dbReference>
<dbReference type="SMART" id="SM00382">
    <property type="entry name" value="AAA"/>
    <property type="match status" value="1"/>
</dbReference>